<dbReference type="BioCyc" id="BSUB633149:G1GM8-1146-MONOMER"/>
<proteinExistence type="predicted"/>
<dbReference type="Pfam" id="PF00149">
    <property type="entry name" value="Metallophos"/>
    <property type="match status" value="1"/>
</dbReference>
<dbReference type="eggNOG" id="COG0639">
    <property type="taxonomic scope" value="Bacteria"/>
</dbReference>
<dbReference type="InterPro" id="IPR029052">
    <property type="entry name" value="Metallo-depent_PP-like"/>
</dbReference>
<evidence type="ECO:0000313" key="3">
    <source>
        <dbReference type="Proteomes" id="UP000002696"/>
    </source>
</evidence>
<dbReference type="PANTHER" id="PTHR42850">
    <property type="entry name" value="METALLOPHOSPHOESTERASE"/>
    <property type="match status" value="1"/>
</dbReference>
<evidence type="ECO:0000313" key="2">
    <source>
        <dbReference type="EMBL" id="ADL00460.1"/>
    </source>
</evidence>
<dbReference type="KEGG" id="bsb:Bresu_1148"/>
<dbReference type="GO" id="GO:0008803">
    <property type="term" value="F:bis(5'-nucleosyl)-tetraphosphatase (symmetrical) activity"/>
    <property type="evidence" value="ECO:0007669"/>
    <property type="project" value="TreeGrafter"/>
</dbReference>
<protein>
    <submittedName>
        <fullName evidence="2">Metallophosphoesterase</fullName>
    </submittedName>
</protein>
<gene>
    <name evidence="2" type="ordered locus">Bresu_1148</name>
</gene>
<dbReference type="EMBL" id="CP002102">
    <property type="protein sequence ID" value="ADL00460.1"/>
    <property type="molecule type" value="Genomic_DNA"/>
</dbReference>
<dbReference type="GO" id="GO:0016791">
    <property type="term" value="F:phosphatase activity"/>
    <property type="evidence" value="ECO:0007669"/>
    <property type="project" value="TreeGrafter"/>
</dbReference>
<organism evidence="2 3">
    <name type="scientific">Brevundimonas subvibrioides (strain ATCC 15264 / DSM 4735 / LMG 14903 / NBRC 16000 / CB 81)</name>
    <name type="common">Caulobacter subvibrioides</name>
    <dbReference type="NCBI Taxonomy" id="633149"/>
    <lineage>
        <taxon>Bacteria</taxon>
        <taxon>Pseudomonadati</taxon>
        <taxon>Pseudomonadota</taxon>
        <taxon>Alphaproteobacteria</taxon>
        <taxon>Caulobacterales</taxon>
        <taxon>Caulobacteraceae</taxon>
        <taxon>Brevundimonas</taxon>
    </lineage>
</organism>
<dbReference type="HOGENOM" id="CLU_023125_4_1_5"/>
<dbReference type="STRING" id="633149.Bresu_1148"/>
<dbReference type="Gene3D" id="3.60.21.10">
    <property type="match status" value="1"/>
</dbReference>
<dbReference type="AlphaFoldDB" id="D9QP27"/>
<dbReference type="GO" id="GO:0110154">
    <property type="term" value="P:RNA decapping"/>
    <property type="evidence" value="ECO:0007669"/>
    <property type="project" value="TreeGrafter"/>
</dbReference>
<reference evidence="3" key="1">
    <citation type="journal article" date="2011" name="J. Bacteriol.">
        <title>Genome sequences of eight morphologically diverse alphaproteobacteria.</title>
        <authorList>
            <consortium name="US DOE Joint Genome Institute"/>
            <person name="Brown P.J."/>
            <person name="Kysela D.T."/>
            <person name="Buechlein A."/>
            <person name="Hemmerich C."/>
            <person name="Brun Y.V."/>
        </authorList>
    </citation>
    <scope>NUCLEOTIDE SEQUENCE [LARGE SCALE GENOMIC DNA]</scope>
    <source>
        <strain evidence="3">ATCC 15264 / DSM 4735 / LMG 14903 / NBRC 16000 / CB 81</strain>
    </source>
</reference>
<dbReference type="InterPro" id="IPR004843">
    <property type="entry name" value="Calcineurin-like_PHP"/>
</dbReference>
<name>D9QP27_BRESC</name>
<dbReference type="InterPro" id="IPR050126">
    <property type="entry name" value="Ap4A_hydrolase"/>
</dbReference>
<dbReference type="GO" id="GO:0005737">
    <property type="term" value="C:cytoplasm"/>
    <property type="evidence" value="ECO:0007669"/>
    <property type="project" value="TreeGrafter"/>
</dbReference>
<dbReference type="SUPFAM" id="SSF56300">
    <property type="entry name" value="Metallo-dependent phosphatases"/>
    <property type="match status" value="1"/>
</dbReference>
<feature type="domain" description="Calcineurin-like phosphoesterase" evidence="1">
    <location>
        <begin position="23"/>
        <end position="232"/>
    </location>
</feature>
<dbReference type="CDD" id="cd00144">
    <property type="entry name" value="MPP_PPP_family"/>
    <property type="match status" value="1"/>
</dbReference>
<dbReference type="Proteomes" id="UP000002696">
    <property type="component" value="Chromosome"/>
</dbReference>
<dbReference type="PANTHER" id="PTHR42850:SF4">
    <property type="entry name" value="ZINC-DEPENDENT ENDOPOLYPHOSPHATASE"/>
    <property type="match status" value="1"/>
</dbReference>
<sequence>MFSRLFAKRTERPPSRTPPDCVIWAVGDIHGRSDLVDRLIQAIRADLAASQSARKVIVFLGDHIDRGLDSKGVLNQLCNLEADPSLEVHFIRGNHEDRMEAFLVDPSVGPGWCEYGGRDTLVSYGVSPPQMRGDMDGWAETSRALGEALPDNHRRLLNLQKHSVSIGDYFFCHAGARPGVLLAEQSPEDLMWIRQAFLDHPSPFEQVVVHGHTPTDTVVSDARRIGVDTGAYATNILSAVRLADETRVILQATGRSGRVMLSTASPQAGPRRI</sequence>
<accession>D9QP27</accession>
<dbReference type="InParanoid" id="D9QP27"/>
<keyword evidence="3" id="KW-1185">Reference proteome</keyword>
<dbReference type="RefSeq" id="WP_013268563.1">
    <property type="nucleotide sequence ID" value="NC_014375.1"/>
</dbReference>
<evidence type="ECO:0000259" key="1">
    <source>
        <dbReference type="Pfam" id="PF00149"/>
    </source>
</evidence>